<feature type="transmembrane region" description="Helical" evidence="2">
    <location>
        <begin position="179"/>
        <end position="198"/>
    </location>
</feature>
<feature type="compositionally biased region" description="Low complexity" evidence="1">
    <location>
        <begin position="324"/>
        <end position="333"/>
    </location>
</feature>
<proteinExistence type="predicted"/>
<feature type="transmembrane region" description="Helical" evidence="2">
    <location>
        <begin position="396"/>
        <end position="418"/>
    </location>
</feature>
<feature type="compositionally biased region" description="Acidic residues" evidence="1">
    <location>
        <begin position="338"/>
        <end position="351"/>
    </location>
</feature>
<dbReference type="EMBL" id="QQXK01000009">
    <property type="protein sequence ID" value="RII42685.1"/>
    <property type="molecule type" value="Genomic_DNA"/>
</dbReference>
<organism evidence="3 4">
    <name type="scientific">Galactobacter valiniphilus</name>
    <dbReference type="NCBI Taxonomy" id="2676122"/>
    <lineage>
        <taxon>Bacteria</taxon>
        <taxon>Bacillati</taxon>
        <taxon>Actinomycetota</taxon>
        <taxon>Actinomycetes</taxon>
        <taxon>Micrococcales</taxon>
        <taxon>Micrococcaceae</taxon>
        <taxon>Galactobacter</taxon>
    </lineage>
</organism>
<keyword evidence="2" id="KW-1133">Transmembrane helix</keyword>
<dbReference type="Proteomes" id="UP000265419">
    <property type="component" value="Unassembled WGS sequence"/>
</dbReference>
<gene>
    <name evidence="3" type="ORF">DWB68_05945</name>
</gene>
<feature type="region of interest" description="Disordered" evidence="1">
    <location>
        <begin position="324"/>
        <end position="393"/>
    </location>
</feature>
<dbReference type="RefSeq" id="WP_119424230.1">
    <property type="nucleotide sequence ID" value="NZ_QQXK01000009.1"/>
</dbReference>
<reference evidence="3 4" key="1">
    <citation type="submission" date="2018-07" db="EMBL/GenBank/DDBJ databases">
        <title>Arthrobacter sp. nov., isolated from raw cow's milk with high bacterial count.</title>
        <authorList>
            <person name="Hahne J."/>
            <person name="Isele D."/>
            <person name="Lipski A."/>
        </authorList>
    </citation>
    <scope>NUCLEOTIDE SEQUENCE [LARGE SCALE GENOMIC DNA]</scope>
    <source>
        <strain evidence="3 4">JZ R-35</strain>
    </source>
</reference>
<protein>
    <submittedName>
        <fullName evidence="3">Uncharacterized protein</fullName>
    </submittedName>
</protein>
<name>A0A399JAT5_9MICC</name>
<evidence type="ECO:0000313" key="3">
    <source>
        <dbReference type="EMBL" id="RII42685.1"/>
    </source>
</evidence>
<sequence length="745" mass="76751">MRRIVSVLLFLVAAAALVVGVGKVSFLSPEKTLTASVSGGSQDAPVTLLTQSLRDATAGDAKVTVHAKGPFTAALGRSADVDAWVADAAANVVTGVDRTSHSFQVTHRNGVGTTPNPAGSDLWITEESHEGDWEASWTVPSQGEWTMLLATDGATAAPMNISMTWDNPAAETGAKWRTALPWLVGGVLALALGALVLMSRPRRPRRKKDLASSPRRAARYAAETGQLPVVTPAVPGAAAAVIPAGAEDPAALAPSVQAARAAAEEPHAMDETMIHPRLVASDAAEAPLPAEDAWGTAAERAQAGEAAELTDADAAIDEALAPFAESAADPAAASRDEEPGEDEDRDGDDSGDASGGTQDYTGHHRAPLAGDADPTADERPARSERVAAQASPRRRALHFGAAVLAAVGLVLPATPAIADESTPPSDASSTPSGSGQSSGTDAAGSAALPVILQEQLDRILKDVAAGATAGDKSKDVKELQARFSGSALEVRKEYYEAAAKGVTFSAAPVQAIVAEPIKAAAVTTTTQWPRTVMVVTQATPADTPVVLTLEQLDARSNYKVISAVGMVPGVSFPGVALGSTGVTTQADDVSGLVAKPTEVLDGFSDWVGNAKSSWNDKFEASDFVTALREQLAAAQKANESVEQRAKNQMTFEADPSATRAISAPQGGSLVTGYVTATNTIAPDDNGTVSLTDQLQKLTGTKDKTTKKNLVVTYRMPVVFYVPASGSGEKIRLVAASFVLASASLK</sequence>
<evidence type="ECO:0000256" key="1">
    <source>
        <dbReference type="SAM" id="MobiDB-lite"/>
    </source>
</evidence>
<feature type="compositionally biased region" description="Low complexity" evidence="1">
    <location>
        <begin position="417"/>
        <end position="441"/>
    </location>
</feature>
<evidence type="ECO:0000313" key="4">
    <source>
        <dbReference type="Proteomes" id="UP000265419"/>
    </source>
</evidence>
<accession>A0A399JAT5</accession>
<keyword evidence="2" id="KW-0472">Membrane</keyword>
<comment type="caution">
    <text evidence="3">The sequence shown here is derived from an EMBL/GenBank/DDBJ whole genome shotgun (WGS) entry which is preliminary data.</text>
</comment>
<feature type="region of interest" description="Disordered" evidence="1">
    <location>
        <begin position="417"/>
        <end position="444"/>
    </location>
</feature>
<dbReference type="AlphaFoldDB" id="A0A399JAT5"/>
<keyword evidence="4" id="KW-1185">Reference proteome</keyword>
<evidence type="ECO:0000256" key="2">
    <source>
        <dbReference type="SAM" id="Phobius"/>
    </source>
</evidence>
<feature type="compositionally biased region" description="Basic and acidic residues" evidence="1">
    <location>
        <begin position="376"/>
        <end position="385"/>
    </location>
</feature>
<keyword evidence="2" id="KW-0812">Transmembrane</keyword>